<feature type="transmembrane region" description="Helical" evidence="2">
    <location>
        <begin position="415"/>
        <end position="433"/>
    </location>
</feature>
<feature type="signal peptide" evidence="3">
    <location>
        <begin position="1"/>
        <end position="21"/>
    </location>
</feature>
<evidence type="ECO:0000256" key="1">
    <source>
        <dbReference type="SAM" id="MobiDB-lite"/>
    </source>
</evidence>
<keyword evidence="2" id="KW-0812">Transmembrane</keyword>
<protein>
    <recommendedName>
        <fullName evidence="6">Transmembrane protein</fullName>
    </recommendedName>
</protein>
<feature type="transmembrane region" description="Helical" evidence="2">
    <location>
        <begin position="439"/>
        <end position="460"/>
    </location>
</feature>
<evidence type="ECO:0008006" key="6">
    <source>
        <dbReference type="Google" id="ProtNLM"/>
    </source>
</evidence>
<evidence type="ECO:0000313" key="5">
    <source>
        <dbReference type="Proteomes" id="UP001189429"/>
    </source>
</evidence>
<gene>
    <name evidence="4" type="ORF">PCOR1329_LOCUS20770</name>
</gene>
<accession>A0ABN9RI65</accession>
<keyword evidence="2" id="KW-1133">Transmembrane helix</keyword>
<evidence type="ECO:0000256" key="2">
    <source>
        <dbReference type="SAM" id="Phobius"/>
    </source>
</evidence>
<feature type="transmembrane region" description="Helical" evidence="2">
    <location>
        <begin position="539"/>
        <end position="557"/>
    </location>
</feature>
<evidence type="ECO:0000313" key="4">
    <source>
        <dbReference type="EMBL" id="CAK0818520.1"/>
    </source>
</evidence>
<keyword evidence="2" id="KW-0472">Membrane</keyword>
<dbReference type="Proteomes" id="UP001189429">
    <property type="component" value="Unassembled WGS sequence"/>
</dbReference>
<feature type="transmembrane region" description="Helical" evidence="2">
    <location>
        <begin position="384"/>
        <end position="403"/>
    </location>
</feature>
<keyword evidence="3" id="KW-0732">Signal</keyword>
<feature type="transmembrane region" description="Helical" evidence="2">
    <location>
        <begin position="356"/>
        <end position="378"/>
    </location>
</feature>
<comment type="caution">
    <text evidence="4">The sequence shown here is derived from an EMBL/GenBank/DDBJ whole genome shotgun (WGS) entry which is preliminary data.</text>
</comment>
<feature type="transmembrane region" description="Helical" evidence="2">
    <location>
        <begin position="569"/>
        <end position="590"/>
    </location>
</feature>
<reference evidence="4" key="1">
    <citation type="submission" date="2023-10" db="EMBL/GenBank/DDBJ databases">
        <authorList>
            <person name="Chen Y."/>
            <person name="Shah S."/>
            <person name="Dougan E. K."/>
            <person name="Thang M."/>
            <person name="Chan C."/>
        </authorList>
    </citation>
    <scope>NUCLEOTIDE SEQUENCE [LARGE SCALE GENOMIC DNA]</scope>
</reference>
<organism evidence="4 5">
    <name type="scientific">Prorocentrum cordatum</name>
    <dbReference type="NCBI Taxonomy" id="2364126"/>
    <lineage>
        <taxon>Eukaryota</taxon>
        <taxon>Sar</taxon>
        <taxon>Alveolata</taxon>
        <taxon>Dinophyceae</taxon>
        <taxon>Prorocentrales</taxon>
        <taxon>Prorocentraceae</taxon>
        <taxon>Prorocentrum</taxon>
    </lineage>
</organism>
<proteinExistence type="predicted"/>
<feature type="transmembrane region" description="Helical" evidence="2">
    <location>
        <begin position="107"/>
        <end position="126"/>
    </location>
</feature>
<keyword evidence="5" id="KW-1185">Reference proteome</keyword>
<feature type="compositionally biased region" description="Polar residues" evidence="1">
    <location>
        <begin position="706"/>
        <end position="757"/>
    </location>
</feature>
<sequence length="757" mass="83626">MRLVLLCLCLFGFSEFQPALASSEAGVTCNPQWCRDYARDCLAGTDSQPCSCEKGVWRVIDKPSHVSAFAPRFYRFTCCTEDDPYNTSRLARFTFDRDACGDYSSTHMFVASILTAIAFATGAILWKGCRVCHGYVHRPAKIIAQDENVENSTNVLDGGRLHDSIPPHRWCVTRADLQQFRRLVRRAVLDGRIQPTEADLFDPRDDVIGPCVYSVTDQYVKPVTARAGNPSWALMLHPDGLACDLFITHSWKEGIYELIDKVIYSWPAGKRHVYLCFLSNPQNLDIARLVSSPKDSPFARALRSATDMMVVSNRRESIYSRVWCTYEAHLAYTLDKRIFCATSPIHDFWHRVASQLGVCLVGLSIGAACLLLLTFIAFEHFALLVRNLLILVLCCTTTTWKYHMKIPWGTACRRSSCVAVLFGGIGVGFVWQVDMTYSMNWFGALLFLAFGLCVEADRLWAVVAVREKVNLSLGYTGHIRDAQCSVPADGELIRGELQEETQEIAVDQSVECLICTGLSTKLLRDTAQRVGKLGNVTNWNLASIVGHVGGIWVWLPAHSSGSDVCTVDHGISAFTCILQGVTWSVLFVFVLSTDRKAFAATSVVTLLVCLPIRAVSICAFVFSIALVMGPLVLLLTLAGPANVARVPLVGPALVRCFIGDWDIRNSCARRSERERRRFSKELSDSQHKLASIYGKLEQDLTRDSRPSLTSTPSDLDGTSSTDRMGRTSSVSSCGGDSPKTRQSGSGIVSSSQLLQAL</sequence>
<name>A0ABN9RI65_9DINO</name>
<dbReference type="EMBL" id="CAUYUJ010006747">
    <property type="protein sequence ID" value="CAK0818520.1"/>
    <property type="molecule type" value="Genomic_DNA"/>
</dbReference>
<feature type="chain" id="PRO_5045115725" description="Transmembrane protein" evidence="3">
    <location>
        <begin position="22"/>
        <end position="757"/>
    </location>
</feature>
<evidence type="ECO:0000256" key="3">
    <source>
        <dbReference type="SAM" id="SignalP"/>
    </source>
</evidence>
<feature type="region of interest" description="Disordered" evidence="1">
    <location>
        <begin position="700"/>
        <end position="757"/>
    </location>
</feature>